<evidence type="ECO:0000313" key="3">
    <source>
        <dbReference type="Proteomes" id="UP001595696"/>
    </source>
</evidence>
<dbReference type="Proteomes" id="UP001595696">
    <property type="component" value="Unassembled WGS sequence"/>
</dbReference>
<evidence type="ECO:0000313" key="2">
    <source>
        <dbReference type="EMBL" id="MFC3961446.1"/>
    </source>
</evidence>
<dbReference type="RefSeq" id="WP_378611200.1">
    <property type="nucleotide sequence ID" value="NZ_JBHSAX010000005.1"/>
</dbReference>
<feature type="region of interest" description="Disordered" evidence="1">
    <location>
        <begin position="1"/>
        <end position="36"/>
    </location>
</feature>
<feature type="compositionally biased region" description="Basic and acidic residues" evidence="1">
    <location>
        <begin position="11"/>
        <end position="20"/>
    </location>
</feature>
<accession>A0ABV8DP57</accession>
<proteinExistence type="predicted"/>
<comment type="caution">
    <text evidence="2">The sequence shown here is derived from an EMBL/GenBank/DDBJ whole genome shotgun (WGS) entry which is preliminary data.</text>
</comment>
<keyword evidence="3" id="KW-1185">Reference proteome</keyword>
<feature type="compositionally biased region" description="Polar residues" evidence="1">
    <location>
        <begin position="1"/>
        <end position="10"/>
    </location>
</feature>
<gene>
    <name evidence="2" type="ORF">ACFO0B_05520</name>
</gene>
<evidence type="ECO:0000256" key="1">
    <source>
        <dbReference type="SAM" id="MobiDB-lite"/>
    </source>
</evidence>
<dbReference type="EMBL" id="JBHSAX010000005">
    <property type="protein sequence ID" value="MFC3961446.1"/>
    <property type="molecule type" value="Genomic_DNA"/>
</dbReference>
<organism evidence="2 3">
    <name type="scientific">Nocardia jiangsuensis</name>
    <dbReference type="NCBI Taxonomy" id="1691563"/>
    <lineage>
        <taxon>Bacteria</taxon>
        <taxon>Bacillati</taxon>
        <taxon>Actinomycetota</taxon>
        <taxon>Actinomycetes</taxon>
        <taxon>Mycobacteriales</taxon>
        <taxon>Nocardiaceae</taxon>
        <taxon>Nocardia</taxon>
    </lineage>
</organism>
<protein>
    <submittedName>
        <fullName evidence="2">Uncharacterized protein</fullName>
    </submittedName>
</protein>
<sequence length="53" mass="5615">MTRQSGTNRIGSERTDKPEDSAPAVEWPDPSPLSSWWQQVMRGSGADAAAAGA</sequence>
<name>A0ABV8DP57_9NOCA</name>
<reference evidence="3" key="1">
    <citation type="journal article" date="2019" name="Int. J. Syst. Evol. Microbiol.">
        <title>The Global Catalogue of Microorganisms (GCM) 10K type strain sequencing project: providing services to taxonomists for standard genome sequencing and annotation.</title>
        <authorList>
            <consortium name="The Broad Institute Genomics Platform"/>
            <consortium name="The Broad Institute Genome Sequencing Center for Infectious Disease"/>
            <person name="Wu L."/>
            <person name="Ma J."/>
        </authorList>
    </citation>
    <scope>NUCLEOTIDE SEQUENCE [LARGE SCALE GENOMIC DNA]</scope>
    <source>
        <strain evidence="3">CGMCC 4.7330</strain>
    </source>
</reference>